<dbReference type="OrthoDB" id="1092380at2"/>
<name>A0A8E1UT88_9BACT</name>
<accession>A0A8E1UT88</accession>
<sequence length="353" mass="39533">MKKLITCALLFTMGLHAASAQKGKNVADGTGYYLPRTELRFTVKMEKTSYTPGEFAVYAEKYMKVRNVSMQPSVTYRMLGLDINSEGERDTSKFYVAPVDSKHNIQTLELDDNGVLLAINAEPKQIKERVPFKSAPKPAPLNPRDYMNEDVLSAGSSAKMAELCALEIYDIRDSRSLLSKGQADFMPKDGEQLKIMMRNLDEQESGLMQLFTGVTVKDTIETEIVFVPNKETDRQLLFRFSKWMGITDADDLGGNPYYVSVEDKHIMPSVQENLLSTKKAKDNGGFYVNLPGKIKVTLFKGTEQWAAYELYAAQFGQVVALDEGLFDKKLLTSIVLNPVTGSLESIEIENIKK</sequence>
<dbReference type="InterPro" id="IPR032265">
    <property type="entry name" value="DUF4831"/>
</dbReference>
<reference evidence="2 3" key="1">
    <citation type="submission" date="2015-06" db="EMBL/GenBank/DDBJ databases">
        <title>Prevotella sp. 109, sp. nov., a novel member of the family Prevotellaceae isolated from human faeces.</title>
        <authorList>
            <person name="Shkoporov A.N."/>
            <person name="Chaplin A.V."/>
            <person name="Kafarskaia L.I."/>
            <person name="Efimov B.A."/>
        </authorList>
    </citation>
    <scope>NUCLEOTIDE SEQUENCE [LARGE SCALE GENOMIC DNA]</scope>
    <source>
        <strain evidence="2 3">109</strain>
    </source>
</reference>
<keyword evidence="3" id="KW-1185">Reference proteome</keyword>
<dbReference type="Pfam" id="PF16115">
    <property type="entry name" value="DUF4831"/>
    <property type="match status" value="1"/>
</dbReference>
<evidence type="ECO:0000313" key="2">
    <source>
        <dbReference type="EMBL" id="KOO69878.1"/>
    </source>
</evidence>
<dbReference type="RefSeq" id="WP_053397500.1">
    <property type="nucleotide sequence ID" value="NZ_LFQU01000001.1"/>
</dbReference>
<dbReference type="Proteomes" id="UP000036951">
    <property type="component" value="Unassembled WGS sequence"/>
</dbReference>
<gene>
    <name evidence="2" type="ORF">ACU52_01745</name>
</gene>
<protein>
    <recommendedName>
        <fullName evidence="4">DUF4831 domain-containing protein</fullName>
    </recommendedName>
</protein>
<dbReference type="AlphaFoldDB" id="A0A8E1UT88"/>
<comment type="caution">
    <text evidence="2">The sequence shown here is derived from an EMBL/GenBank/DDBJ whole genome shotgun (WGS) entry which is preliminary data.</text>
</comment>
<feature type="chain" id="PRO_5034598304" description="DUF4831 domain-containing protein" evidence="1">
    <location>
        <begin position="18"/>
        <end position="353"/>
    </location>
</feature>
<proteinExistence type="predicted"/>
<feature type="signal peptide" evidence="1">
    <location>
        <begin position="1"/>
        <end position="17"/>
    </location>
</feature>
<organism evidence="2 3">
    <name type="scientific">Xylanibacter rarus</name>
    <dbReference type="NCBI Taxonomy" id="1676614"/>
    <lineage>
        <taxon>Bacteria</taxon>
        <taxon>Pseudomonadati</taxon>
        <taxon>Bacteroidota</taxon>
        <taxon>Bacteroidia</taxon>
        <taxon>Bacteroidales</taxon>
        <taxon>Prevotellaceae</taxon>
        <taxon>Xylanibacter</taxon>
    </lineage>
</organism>
<evidence type="ECO:0000313" key="3">
    <source>
        <dbReference type="Proteomes" id="UP000036951"/>
    </source>
</evidence>
<dbReference type="EMBL" id="LFQU01000001">
    <property type="protein sequence ID" value="KOO69878.1"/>
    <property type="molecule type" value="Genomic_DNA"/>
</dbReference>
<evidence type="ECO:0008006" key="4">
    <source>
        <dbReference type="Google" id="ProtNLM"/>
    </source>
</evidence>
<evidence type="ECO:0000256" key="1">
    <source>
        <dbReference type="SAM" id="SignalP"/>
    </source>
</evidence>
<keyword evidence="1" id="KW-0732">Signal</keyword>